<sequence>MALKQNSANVENTLMSSLVIGFIYCKIAAMIPITISYNVDNVCIVISALLFGYVFGRIIKNKKIIEILDFLQIRDTGNKYYWDDILDNQYPMKIKISYDDFIYEGMLHNYESYSNEPHIVLASYMIMDKKNNILCDFRNVDTKIIILDTSKANKTEVIYSTHSEICKDIKHLCESNRILYSKNKEK</sequence>
<dbReference type="RefSeq" id="WP_249321756.1">
    <property type="nucleotide sequence ID" value="NZ_CP060632.1"/>
</dbReference>
<dbReference type="Proteomes" id="UP000515819">
    <property type="component" value="Chromosome"/>
</dbReference>
<keyword evidence="1" id="KW-1133">Transmembrane helix</keyword>
<protein>
    <submittedName>
        <fullName evidence="2">Uncharacterized protein</fullName>
    </submittedName>
</protein>
<evidence type="ECO:0000313" key="3">
    <source>
        <dbReference type="Proteomes" id="UP000515819"/>
    </source>
</evidence>
<evidence type="ECO:0000256" key="1">
    <source>
        <dbReference type="SAM" id="Phobius"/>
    </source>
</evidence>
<keyword evidence="1" id="KW-0812">Transmembrane</keyword>
<gene>
    <name evidence="2" type="ORF">H9Q76_04760</name>
</gene>
<evidence type="ECO:0000313" key="2">
    <source>
        <dbReference type="EMBL" id="QNM00599.1"/>
    </source>
</evidence>
<organism evidence="2 3">
    <name type="scientific">Wujia chipingensis</name>
    <dbReference type="NCBI Taxonomy" id="2763670"/>
    <lineage>
        <taxon>Bacteria</taxon>
        <taxon>Bacillati</taxon>
        <taxon>Bacillota</taxon>
        <taxon>Clostridia</taxon>
        <taxon>Lachnospirales</taxon>
        <taxon>Lachnospiraceae</taxon>
        <taxon>Wujia</taxon>
    </lineage>
</organism>
<keyword evidence="1" id="KW-0472">Membrane</keyword>
<dbReference type="AlphaFoldDB" id="A0A7G9FPW7"/>
<name>A0A7G9FPW7_9FIRM</name>
<keyword evidence="3" id="KW-1185">Reference proteome</keyword>
<dbReference type="KEGG" id="wcp:H9Q76_04760"/>
<dbReference type="EMBL" id="CP060632">
    <property type="protein sequence ID" value="QNM00599.1"/>
    <property type="molecule type" value="Genomic_DNA"/>
</dbReference>
<feature type="transmembrane region" description="Helical" evidence="1">
    <location>
        <begin position="39"/>
        <end position="56"/>
    </location>
</feature>
<reference evidence="2 3" key="1">
    <citation type="submission" date="2020-08" db="EMBL/GenBank/DDBJ databases">
        <authorList>
            <person name="Liu C."/>
            <person name="Sun Q."/>
        </authorList>
    </citation>
    <scope>NUCLEOTIDE SEQUENCE [LARGE SCALE GENOMIC DNA]</scope>
    <source>
        <strain evidence="2 3">NSJ-4</strain>
    </source>
</reference>
<accession>A0A7G9FPW7</accession>
<proteinExistence type="predicted"/>
<feature type="transmembrane region" description="Helical" evidence="1">
    <location>
        <begin position="12"/>
        <end position="33"/>
    </location>
</feature>